<dbReference type="RefSeq" id="WP_109907644.1">
    <property type="nucleotide sequence ID" value="NZ_QGLE01000013.1"/>
</dbReference>
<dbReference type="Gene3D" id="1.10.287.470">
    <property type="entry name" value="Helix hairpin bin"/>
    <property type="match status" value="1"/>
</dbReference>
<dbReference type="GO" id="GO:0015562">
    <property type="term" value="F:efflux transmembrane transporter activity"/>
    <property type="evidence" value="ECO:0007669"/>
    <property type="project" value="TreeGrafter"/>
</dbReference>
<keyword evidence="3" id="KW-0732">Signal</keyword>
<dbReference type="Pfam" id="PF25973">
    <property type="entry name" value="BSH_CzcB"/>
    <property type="match status" value="1"/>
</dbReference>
<dbReference type="Gene3D" id="2.40.30.170">
    <property type="match status" value="1"/>
</dbReference>
<sequence>MRKSYVIATAMAAAMTVWIASGALSGEEAAPPPPPADRADAKPAALPHVRVRSTSAAEYTGSITVRGRTEAVRSVDVKAETAGAVSEILVRRGAEVKAGDVLCRLSLRDRQAALTEAEAELRQREMEYNAAAQLKGAGYGTTNRLAEARAILDAARAKLTRMTQELSDTEIKAPFDGIIEDMPSEIGDVLSPGGDQACATIVDADPMLIVGQVAEREIAGIRIGADARARLITGQEVTGKVRFVATKADPDTRTFRVEIEVANADGALKAGVTTEARVPTTPVAAHHLSPAILSLDGDGTIGLKIVDAEAKVHFLPVGIVGSDDAGVYVTGLPATADVIVVGQDFVLPGQKVEVSRDGGSNS</sequence>
<feature type="domain" description="CusB-like beta-barrel" evidence="4">
    <location>
        <begin position="212"/>
        <end position="278"/>
    </location>
</feature>
<comment type="similarity">
    <text evidence="1">Belongs to the membrane fusion protein (MFP) (TC 8.A.1) family.</text>
</comment>
<feature type="coiled-coil region" evidence="2">
    <location>
        <begin position="107"/>
        <end position="172"/>
    </location>
</feature>
<dbReference type="InterPro" id="IPR058647">
    <property type="entry name" value="BSH_CzcB-like"/>
</dbReference>
<evidence type="ECO:0000256" key="3">
    <source>
        <dbReference type="SAM" id="SignalP"/>
    </source>
</evidence>
<evidence type="ECO:0000313" key="6">
    <source>
        <dbReference type="EMBL" id="PWR18598.1"/>
    </source>
</evidence>
<dbReference type="Proteomes" id="UP000245461">
    <property type="component" value="Unassembled WGS sequence"/>
</dbReference>
<proteinExistence type="inferred from homology"/>
<comment type="caution">
    <text evidence="6">The sequence shown here is derived from an EMBL/GenBank/DDBJ whole genome shotgun (WGS) entry which is preliminary data.</text>
</comment>
<keyword evidence="7" id="KW-1185">Reference proteome</keyword>
<feature type="domain" description="CzcB-like barrel-sandwich hybrid" evidence="5">
    <location>
        <begin position="74"/>
        <end position="191"/>
    </location>
</feature>
<dbReference type="GO" id="GO:1990281">
    <property type="term" value="C:efflux pump complex"/>
    <property type="evidence" value="ECO:0007669"/>
    <property type="project" value="TreeGrafter"/>
</dbReference>
<feature type="chain" id="PRO_5016412032" evidence="3">
    <location>
        <begin position="20"/>
        <end position="362"/>
    </location>
</feature>
<evidence type="ECO:0000256" key="2">
    <source>
        <dbReference type="SAM" id="Coils"/>
    </source>
</evidence>
<evidence type="ECO:0000259" key="4">
    <source>
        <dbReference type="Pfam" id="PF25954"/>
    </source>
</evidence>
<dbReference type="EMBL" id="QGLE01000013">
    <property type="protein sequence ID" value="PWR18598.1"/>
    <property type="molecule type" value="Genomic_DNA"/>
</dbReference>
<dbReference type="Pfam" id="PF25954">
    <property type="entry name" value="Beta-barrel_RND_2"/>
    <property type="match status" value="1"/>
</dbReference>
<evidence type="ECO:0000256" key="1">
    <source>
        <dbReference type="ARBA" id="ARBA00009477"/>
    </source>
</evidence>
<dbReference type="AlphaFoldDB" id="A0A317DVA1"/>
<dbReference type="InterPro" id="IPR058792">
    <property type="entry name" value="Beta-barrel_RND_2"/>
</dbReference>
<dbReference type="OrthoDB" id="9800613at2"/>
<dbReference type="SUPFAM" id="SSF111369">
    <property type="entry name" value="HlyD-like secretion proteins"/>
    <property type="match status" value="1"/>
</dbReference>
<protein>
    <submittedName>
        <fullName evidence="6">Efflux RND transporter periplasmic adaptor subunit</fullName>
    </submittedName>
</protein>
<dbReference type="InterPro" id="IPR006143">
    <property type="entry name" value="RND_pump_MFP"/>
</dbReference>
<dbReference type="PANTHER" id="PTHR30469">
    <property type="entry name" value="MULTIDRUG RESISTANCE PROTEIN MDTA"/>
    <property type="match status" value="1"/>
</dbReference>
<dbReference type="NCBIfam" id="TIGR01730">
    <property type="entry name" value="RND_mfp"/>
    <property type="match status" value="1"/>
</dbReference>
<evidence type="ECO:0000313" key="7">
    <source>
        <dbReference type="Proteomes" id="UP000245461"/>
    </source>
</evidence>
<dbReference type="PANTHER" id="PTHR30469:SF29">
    <property type="entry name" value="BLR2860 PROTEIN"/>
    <property type="match status" value="1"/>
</dbReference>
<accession>A0A317DVA1</accession>
<gene>
    <name evidence="6" type="ORF">DKG74_18395</name>
</gene>
<reference evidence="6 7" key="1">
    <citation type="submission" date="2018-05" db="EMBL/GenBank/DDBJ databases">
        <title>Zavarzinia sp. HR-AS.</title>
        <authorList>
            <person name="Lee Y."/>
            <person name="Jeon C.O."/>
        </authorList>
    </citation>
    <scope>NUCLEOTIDE SEQUENCE [LARGE SCALE GENOMIC DNA]</scope>
    <source>
        <strain evidence="6 7">HR-AS</strain>
    </source>
</reference>
<name>A0A317DVA1_9PROT</name>
<feature type="signal peptide" evidence="3">
    <location>
        <begin position="1"/>
        <end position="19"/>
    </location>
</feature>
<dbReference type="Gene3D" id="2.40.50.100">
    <property type="match status" value="1"/>
</dbReference>
<evidence type="ECO:0000259" key="5">
    <source>
        <dbReference type="Pfam" id="PF25973"/>
    </source>
</evidence>
<keyword evidence="2" id="KW-0175">Coiled coil</keyword>
<organism evidence="6 7">
    <name type="scientific">Zavarzinia aquatilis</name>
    <dbReference type="NCBI Taxonomy" id="2211142"/>
    <lineage>
        <taxon>Bacteria</taxon>
        <taxon>Pseudomonadati</taxon>
        <taxon>Pseudomonadota</taxon>
        <taxon>Alphaproteobacteria</taxon>
        <taxon>Rhodospirillales</taxon>
        <taxon>Zavarziniaceae</taxon>
        <taxon>Zavarzinia</taxon>
    </lineage>
</organism>